<protein>
    <submittedName>
        <fullName evidence="3">Protein FxsA</fullName>
    </submittedName>
</protein>
<evidence type="ECO:0000256" key="1">
    <source>
        <dbReference type="SAM" id="MobiDB-lite"/>
    </source>
</evidence>
<feature type="transmembrane region" description="Helical" evidence="2">
    <location>
        <begin position="25"/>
        <end position="47"/>
    </location>
</feature>
<sequence length="160" mass="17333">MFLYIFLLFAGLSYAEIYVLIQVGSQVGALSAIALTILTALVGASLVRSQGLQTAFEARSAMERGETPAQQMIEGLMLVVAGAMLVMPGFITDFFGLLILLPPLRALLAAKVLKSQALKMQSVRFQTRGQGQVKDANPPKHDDDTQSGKTIEGEFERKDD</sequence>
<evidence type="ECO:0000256" key="2">
    <source>
        <dbReference type="SAM" id="Phobius"/>
    </source>
</evidence>
<accession>A0ABQ1I566</accession>
<keyword evidence="2" id="KW-1133">Transmembrane helix</keyword>
<keyword evidence="2" id="KW-0812">Transmembrane</keyword>
<dbReference type="Pfam" id="PF04186">
    <property type="entry name" value="FxsA"/>
    <property type="match status" value="1"/>
</dbReference>
<organism evidence="3 4">
    <name type="scientific">Agarivorans gilvus</name>
    <dbReference type="NCBI Taxonomy" id="680279"/>
    <lineage>
        <taxon>Bacteria</taxon>
        <taxon>Pseudomonadati</taxon>
        <taxon>Pseudomonadota</taxon>
        <taxon>Gammaproteobacteria</taxon>
        <taxon>Alteromonadales</taxon>
        <taxon>Alteromonadaceae</taxon>
        <taxon>Agarivorans</taxon>
    </lineage>
</organism>
<dbReference type="InterPro" id="IPR007313">
    <property type="entry name" value="FxsA"/>
</dbReference>
<keyword evidence="2" id="KW-0472">Membrane</keyword>
<feature type="region of interest" description="Disordered" evidence="1">
    <location>
        <begin position="128"/>
        <end position="160"/>
    </location>
</feature>
<dbReference type="EMBL" id="BMDY01000025">
    <property type="protein sequence ID" value="GGB17790.1"/>
    <property type="molecule type" value="Genomic_DNA"/>
</dbReference>
<dbReference type="RefSeq" id="WP_055733993.1">
    <property type="nucleotide sequence ID" value="NZ_BMDY01000025.1"/>
</dbReference>
<evidence type="ECO:0000313" key="3">
    <source>
        <dbReference type="EMBL" id="GGB17790.1"/>
    </source>
</evidence>
<gene>
    <name evidence="3" type="ORF">GCM10007414_34010</name>
</gene>
<comment type="caution">
    <text evidence="3">The sequence shown here is derived from an EMBL/GenBank/DDBJ whole genome shotgun (WGS) entry which is preliminary data.</text>
</comment>
<dbReference type="NCBIfam" id="NF008528">
    <property type="entry name" value="PRK11463.1-2"/>
    <property type="match status" value="1"/>
</dbReference>
<dbReference type="PANTHER" id="PTHR35335:SF1">
    <property type="entry name" value="UPF0716 PROTEIN FXSA"/>
    <property type="match status" value="1"/>
</dbReference>
<dbReference type="PANTHER" id="PTHR35335">
    <property type="entry name" value="UPF0716 PROTEIN FXSA"/>
    <property type="match status" value="1"/>
</dbReference>
<feature type="compositionally biased region" description="Basic and acidic residues" evidence="1">
    <location>
        <begin position="137"/>
        <end position="160"/>
    </location>
</feature>
<dbReference type="Proteomes" id="UP000651977">
    <property type="component" value="Unassembled WGS sequence"/>
</dbReference>
<evidence type="ECO:0000313" key="4">
    <source>
        <dbReference type="Proteomes" id="UP000651977"/>
    </source>
</evidence>
<proteinExistence type="predicted"/>
<name>A0ABQ1I566_9ALTE</name>
<reference evidence="4" key="1">
    <citation type="journal article" date="2019" name="Int. J. Syst. Evol. Microbiol.">
        <title>The Global Catalogue of Microorganisms (GCM) 10K type strain sequencing project: providing services to taxonomists for standard genome sequencing and annotation.</title>
        <authorList>
            <consortium name="The Broad Institute Genomics Platform"/>
            <consortium name="The Broad Institute Genome Sequencing Center for Infectious Disease"/>
            <person name="Wu L."/>
            <person name="Ma J."/>
        </authorList>
    </citation>
    <scope>NUCLEOTIDE SEQUENCE [LARGE SCALE GENOMIC DNA]</scope>
    <source>
        <strain evidence="4">CGMCC 1.10131</strain>
    </source>
</reference>
<keyword evidence="4" id="KW-1185">Reference proteome</keyword>